<reference evidence="2 3" key="1">
    <citation type="submission" date="2017-01" db="EMBL/GenBank/DDBJ databases">
        <authorList>
            <person name="Mah S.A."/>
            <person name="Swanson W.J."/>
            <person name="Moy G.W."/>
            <person name="Vacquier V.D."/>
        </authorList>
    </citation>
    <scope>NUCLEOTIDE SEQUENCE [LARGE SCALE GENOMIC DNA]</scope>
    <source>
        <strain evidence="2 3">DSM 11589</strain>
    </source>
</reference>
<gene>
    <name evidence="2" type="ORF">SAMN05421779_11151</name>
</gene>
<evidence type="ECO:0000313" key="2">
    <source>
        <dbReference type="EMBL" id="SIT18691.1"/>
    </source>
</evidence>
<dbReference type="Proteomes" id="UP000185678">
    <property type="component" value="Unassembled WGS sequence"/>
</dbReference>
<dbReference type="STRING" id="80876.SAMN05421779_11151"/>
<sequence>MILYELVCEHRHTFESWFRDSAAFDALAAADGLSCPVCGSARVQKALMAPRLARRKGQDAPAVPSSEAPAAEPDTPVQDGDGGAALARLGELVQAVREHVEKNCDYVGRGFADEARRIHYGEAKPRGIYGETTPDEARSLREEGVEFLAVPGRRTES</sequence>
<organism evidence="2 3">
    <name type="scientific">Insolitispirillum peregrinum</name>
    <dbReference type="NCBI Taxonomy" id="80876"/>
    <lineage>
        <taxon>Bacteria</taxon>
        <taxon>Pseudomonadati</taxon>
        <taxon>Pseudomonadota</taxon>
        <taxon>Alphaproteobacteria</taxon>
        <taxon>Rhodospirillales</taxon>
        <taxon>Novispirillaceae</taxon>
        <taxon>Insolitispirillum</taxon>
    </lineage>
</organism>
<protein>
    <submittedName>
        <fullName evidence="2">Uncharacterized protein</fullName>
    </submittedName>
</protein>
<dbReference type="PIRSF" id="PIRSF032131">
    <property type="entry name" value="UCP032131"/>
    <property type="match status" value="1"/>
</dbReference>
<proteinExistence type="predicted"/>
<accession>A0A1N7Q780</accession>
<name>A0A1N7Q780_9PROT</name>
<dbReference type="Pfam" id="PF06676">
    <property type="entry name" value="DUF1178"/>
    <property type="match status" value="1"/>
</dbReference>
<feature type="region of interest" description="Disordered" evidence="1">
    <location>
        <begin position="125"/>
        <end position="157"/>
    </location>
</feature>
<keyword evidence="3" id="KW-1185">Reference proteome</keyword>
<dbReference type="AlphaFoldDB" id="A0A1N7Q780"/>
<dbReference type="OrthoDB" id="9799894at2"/>
<dbReference type="EMBL" id="FTOA01000011">
    <property type="protein sequence ID" value="SIT18691.1"/>
    <property type="molecule type" value="Genomic_DNA"/>
</dbReference>
<evidence type="ECO:0000313" key="3">
    <source>
        <dbReference type="Proteomes" id="UP000185678"/>
    </source>
</evidence>
<feature type="region of interest" description="Disordered" evidence="1">
    <location>
        <begin position="53"/>
        <end position="84"/>
    </location>
</feature>
<feature type="compositionally biased region" description="Low complexity" evidence="1">
    <location>
        <begin position="59"/>
        <end position="76"/>
    </location>
</feature>
<feature type="compositionally biased region" description="Basic and acidic residues" evidence="1">
    <location>
        <begin position="135"/>
        <end position="144"/>
    </location>
</feature>
<dbReference type="InterPro" id="IPR009562">
    <property type="entry name" value="DUF1178"/>
</dbReference>
<evidence type="ECO:0000256" key="1">
    <source>
        <dbReference type="SAM" id="MobiDB-lite"/>
    </source>
</evidence>
<dbReference type="RefSeq" id="WP_076402055.1">
    <property type="nucleotide sequence ID" value="NZ_FTOA01000011.1"/>
</dbReference>